<proteinExistence type="predicted"/>
<organism evidence="3 4">
    <name type="scientific">Triparma laevis f. inornata</name>
    <dbReference type="NCBI Taxonomy" id="1714386"/>
    <lineage>
        <taxon>Eukaryota</taxon>
        <taxon>Sar</taxon>
        <taxon>Stramenopiles</taxon>
        <taxon>Ochrophyta</taxon>
        <taxon>Bolidophyceae</taxon>
        <taxon>Parmales</taxon>
        <taxon>Triparmaceae</taxon>
        <taxon>Triparma</taxon>
    </lineage>
</organism>
<dbReference type="Pfam" id="PF05048">
    <property type="entry name" value="NosD"/>
    <property type="match status" value="1"/>
</dbReference>
<gene>
    <name evidence="3" type="ORF">TL16_g01501</name>
</gene>
<evidence type="ECO:0000259" key="2">
    <source>
        <dbReference type="Pfam" id="PF05048"/>
    </source>
</evidence>
<protein>
    <recommendedName>
        <fullName evidence="2">Periplasmic copper-binding protein NosD beta helix domain-containing protein</fullName>
    </recommendedName>
</protein>
<dbReference type="Proteomes" id="UP001162640">
    <property type="component" value="Unassembled WGS sequence"/>
</dbReference>
<dbReference type="Gene3D" id="2.160.20.10">
    <property type="entry name" value="Single-stranded right-handed beta-helix, Pectin lyase-like"/>
    <property type="match status" value="1"/>
</dbReference>
<dbReference type="AlphaFoldDB" id="A0A9W6ZKF0"/>
<feature type="domain" description="Periplasmic copper-binding protein NosD beta helix" evidence="2">
    <location>
        <begin position="200"/>
        <end position="346"/>
    </location>
</feature>
<feature type="chain" id="PRO_5040813990" description="Periplasmic copper-binding protein NosD beta helix domain-containing protein" evidence="1">
    <location>
        <begin position="16"/>
        <end position="386"/>
    </location>
</feature>
<name>A0A9W6ZKF0_9STRA</name>
<reference evidence="4" key="1">
    <citation type="journal article" date="2023" name="Commun. Biol.">
        <title>Genome analysis of Parmales, the sister group of diatoms, reveals the evolutionary specialization of diatoms from phago-mixotrophs to photoautotrophs.</title>
        <authorList>
            <person name="Ban H."/>
            <person name="Sato S."/>
            <person name="Yoshikawa S."/>
            <person name="Yamada K."/>
            <person name="Nakamura Y."/>
            <person name="Ichinomiya M."/>
            <person name="Sato N."/>
            <person name="Blanc-Mathieu R."/>
            <person name="Endo H."/>
            <person name="Kuwata A."/>
            <person name="Ogata H."/>
        </authorList>
    </citation>
    <scope>NUCLEOTIDE SEQUENCE [LARGE SCALE GENOMIC DNA]</scope>
</reference>
<evidence type="ECO:0000256" key="1">
    <source>
        <dbReference type="SAM" id="SignalP"/>
    </source>
</evidence>
<dbReference type="EMBL" id="BLQM01000034">
    <property type="protein sequence ID" value="GMH53681.1"/>
    <property type="molecule type" value="Genomic_DNA"/>
</dbReference>
<sequence>MIFFILSLLAQTSQASQTSFITDGWSSSSASFVGNFTSQLQFFIDSNFDPVTEDDYVSTSLVNGENLLRKLTLYGTYLVDVPLNLPSLFVLELSDNAKIFPAENLTLTGSARFAAMVQLNNTYFSAVTGGTIDGTSIPTTDPDKGYMAISITGGSKNAVRNVRALANNSFSVIGINDSPHAEVADSVVGGSPSLGMLSTRCIWTLSTSHALVHDNHVSFCSMHALDFDAYTSSSVAWSNLCEYNGQEGIFLEETADHCVLFNNTCRENENGISIYSNEVGPVTSNFILQNSITKNKRNGLSSGGLAKDDVHTSLQNVFAKNYVSGNAYDQSDTPWGPAPKAQVNPAHGAVEFDYWTGNIIEGDLRYEEGSEVGDADLLSIFEPEIF</sequence>
<comment type="caution">
    <text evidence="3">The sequence shown here is derived from an EMBL/GenBank/DDBJ whole genome shotgun (WGS) entry which is preliminary data.</text>
</comment>
<evidence type="ECO:0000313" key="3">
    <source>
        <dbReference type="EMBL" id="GMH53681.1"/>
    </source>
</evidence>
<accession>A0A9W6ZKF0</accession>
<dbReference type="InterPro" id="IPR012334">
    <property type="entry name" value="Pectin_lyas_fold"/>
</dbReference>
<evidence type="ECO:0000313" key="4">
    <source>
        <dbReference type="Proteomes" id="UP001162640"/>
    </source>
</evidence>
<keyword evidence="1" id="KW-0732">Signal</keyword>
<dbReference type="InterPro" id="IPR011050">
    <property type="entry name" value="Pectin_lyase_fold/virulence"/>
</dbReference>
<dbReference type="InterPro" id="IPR007742">
    <property type="entry name" value="NosD_dom"/>
</dbReference>
<feature type="signal peptide" evidence="1">
    <location>
        <begin position="1"/>
        <end position="15"/>
    </location>
</feature>
<dbReference type="SUPFAM" id="SSF51126">
    <property type="entry name" value="Pectin lyase-like"/>
    <property type="match status" value="1"/>
</dbReference>